<name>F2U8Y1_SALR5</name>
<evidence type="ECO:0000256" key="3">
    <source>
        <dbReference type="SAM" id="Coils"/>
    </source>
</evidence>
<dbReference type="RefSeq" id="XP_004994215.1">
    <property type="nucleotide sequence ID" value="XM_004994158.1"/>
</dbReference>
<dbReference type="STRING" id="946362.F2U8Y1"/>
<dbReference type="CDD" id="cd23163">
    <property type="entry name" value="Prefoldin_2"/>
    <property type="match status" value="1"/>
</dbReference>
<dbReference type="KEGG" id="sre:PTSG_04898"/>
<dbReference type="eggNOG" id="KOG4098">
    <property type="taxonomic scope" value="Eukaryota"/>
</dbReference>
<dbReference type="InterPro" id="IPR009053">
    <property type="entry name" value="Prefoldin"/>
</dbReference>
<dbReference type="SUPFAM" id="SSF46579">
    <property type="entry name" value="Prefoldin"/>
    <property type="match status" value="1"/>
</dbReference>
<gene>
    <name evidence="4" type="ORF">PTSG_04898</name>
</gene>
<protein>
    <recommendedName>
        <fullName evidence="6">Prefoldin subunit 2</fullName>
    </recommendedName>
</protein>
<dbReference type="AlphaFoldDB" id="F2U8Y1"/>
<dbReference type="OrthoDB" id="29646at2759"/>
<evidence type="ECO:0000313" key="5">
    <source>
        <dbReference type="Proteomes" id="UP000007799"/>
    </source>
</evidence>
<dbReference type="GO" id="GO:0006457">
    <property type="term" value="P:protein folding"/>
    <property type="evidence" value="ECO:0007669"/>
    <property type="project" value="InterPro"/>
</dbReference>
<keyword evidence="2" id="KW-0143">Chaperone</keyword>
<keyword evidence="5" id="KW-1185">Reference proteome</keyword>
<evidence type="ECO:0008006" key="6">
    <source>
        <dbReference type="Google" id="ProtNLM"/>
    </source>
</evidence>
<dbReference type="FunFam" id="1.10.287.370:FF:000002">
    <property type="entry name" value="Prefoldin subunit 2"/>
    <property type="match status" value="1"/>
</dbReference>
<dbReference type="OMA" id="CFKMIGG"/>
<reference evidence="4" key="1">
    <citation type="submission" date="2009-08" db="EMBL/GenBank/DDBJ databases">
        <title>Annotation of Salpingoeca rosetta.</title>
        <authorList>
            <consortium name="The Broad Institute Genome Sequencing Platform"/>
            <person name="Russ C."/>
            <person name="Cuomo C."/>
            <person name="Burger G."/>
            <person name="Gray M.W."/>
            <person name="Holland P.W.H."/>
            <person name="King N."/>
            <person name="Lang F.B.F."/>
            <person name="Roger A.J."/>
            <person name="Ruiz-Trillo I."/>
            <person name="Young S.K."/>
            <person name="Zeng Q."/>
            <person name="Gargeya S."/>
            <person name="Alvarado L."/>
            <person name="Berlin A."/>
            <person name="Chapman S.B."/>
            <person name="Chen Z."/>
            <person name="Freedman E."/>
            <person name="Gellesch M."/>
            <person name="Goldberg J."/>
            <person name="Griggs A."/>
            <person name="Gujja S."/>
            <person name="Heilman E."/>
            <person name="Heiman D."/>
            <person name="Howarth C."/>
            <person name="Mehta T."/>
            <person name="Neiman D."/>
            <person name="Pearson M."/>
            <person name="Roberts A."/>
            <person name="Saif S."/>
            <person name="Shea T."/>
            <person name="Shenoy N."/>
            <person name="Sisk P."/>
            <person name="Stolte C."/>
            <person name="Sykes S."/>
            <person name="White J."/>
            <person name="Yandava C."/>
            <person name="Haas B."/>
            <person name="Nusbaum C."/>
            <person name="Birren B."/>
        </authorList>
    </citation>
    <scope>NUCLEOTIDE SEQUENCE [LARGE SCALE GENOMIC DNA]</scope>
    <source>
        <strain evidence="4">ATCC 50818</strain>
    </source>
</reference>
<comment type="similarity">
    <text evidence="1">Belongs to the prefoldin subunit beta family.</text>
</comment>
<organism evidence="5">
    <name type="scientific">Salpingoeca rosetta (strain ATCC 50818 / BSB-021)</name>
    <dbReference type="NCBI Taxonomy" id="946362"/>
    <lineage>
        <taxon>Eukaryota</taxon>
        <taxon>Choanoflagellata</taxon>
        <taxon>Craspedida</taxon>
        <taxon>Salpingoecidae</taxon>
        <taxon>Salpingoeca</taxon>
    </lineage>
</organism>
<dbReference type="GO" id="GO:0016272">
    <property type="term" value="C:prefoldin complex"/>
    <property type="evidence" value="ECO:0007669"/>
    <property type="project" value="InterPro"/>
</dbReference>
<evidence type="ECO:0000256" key="2">
    <source>
        <dbReference type="ARBA" id="ARBA00023186"/>
    </source>
</evidence>
<dbReference type="InParanoid" id="F2U8Y1"/>
<dbReference type="GeneID" id="16074794"/>
<proteinExistence type="inferred from homology"/>
<dbReference type="Gene3D" id="1.10.287.370">
    <property type="match status" value="1"/>
</dbReference>
<evidence type="ECO:0000256" key="1">
    <source>
        <dbReference type="ARBA" id="ARBA00008045"/>
    </source>
</evidence>
<dbReference type="FunCoup" id="F2U8Y1">
    <property type="interactions" value="1254"/>
</dbReference>
<dbReference type="PANTHER" id="PTHR13303">
    <property type="entry name" value="PREFOLDIN SUBUNIT 2"/>
    <property type="match status" value="1"/>
</dbReference>
<dbReference type="Proteomes" id="UP000007799">
    <property type="component" value="Unassembled WGS sequence"/>
</dbReference>
<accession>F2U8Y1</accession>
<dbReference type="EMBL" id="GL832965">
    <property type="protein sequence ID" value="EGD73184.1"/>
    <property type="molecule type" value="Genomic_DNA"/>
</dbReference>
<dbReference type="GO" id="GO:0051082">
    <property type="term" value="F:unfolded protein binding"/>
    <property type="evidence" value="ECO:0007669"/>
    <property type="project" value="InterPro"/>
</dbReference>
<evidence type="ECO:0000313" key="4">
    <source>
        <dbReference type="EMBL" id="EGD73184.1"/>
    </source>
</evidence>
<keyword evidence="3" id="KW-0175">Coiled coil</keyword>
<dbReference type="InterPro" id="IPR002777">
    <property type="entry name" value="PFD_beta-like"/>
</dbReference>
<dbReference type="InterPro" id="IPR027235">
    <property type="entry name" value="PFD2"/>
</dbReference>
<sequence>MSEERPSDQEIVYRFQQMRQQQMELNQKIAELGGDVEEHKVVEDALSKTEADRKCFRMVSGVLIERTVAEVLPAIKQNKSQIEDLVKQLQKQLETTNKNLADYQKKYNIKVKN</sequence>
<feature type="coiled-coil region" evidence="3">
    <location>
        <begin position="72"/>
        <end position="106"/>
    </location>
</feature>
<dbReference type="Pfam" id="PF01920">
    <property type="entry name" value="Prefoldin_2"/>
    <property type="match status" value="1"/>
</dbReference>